<reference evidence="1" key="1">
    <citation type="submission" date="2023-01" db="EMBL/GenBank/DDBJ databases">
        <authorList>
            <person name="Piombo E."/>
        </authorList>
    </citation>
    <scope>NUCLEOTIDE SEQUENCE</scope>
</reference>
<protein>
    <submittedName>
        <fullName evidence="1">Uncharacterized protein</fullName>
    </submittedName>
</protein>
<evidence type="ECO:0000313" key="2">
    <source>
        <dbReference type="Proteomes" id="UP001160390"/>
    </source>
</evidence>
<proteinExistence type="predicted"/>
<dbReference type="EMBL" id="CABFNP030000794">
    <property type="protein sequence ID" value="CAI6087314.1"/>
    <property type="molecule type" value="Genomic_DNA"/>
</dbReference>
<name>A0AA35PYI6_9HYPO</name>
<dbReference type="AlphaFoldDB" id="A0AA35PYI6"/>
<sequence length="168" mass="17959">MQRGVALGCGFDVGALFNQILDDGEFSGQNGRVEGSGFIVDGAVRIPTTLDQDLDNVKVALLSGGMEGRPCSPLPGLFIGPLVQKKRSVPFLVLGLDLGVLIEQLPDSLNLAAPRGFNQVDHDAIANEGKFQSSQSLVPLADGAGVLNTRSMGRKMLREEIDLRTWQK</sequence>
<comment type="caution">
    <text evidence="1">The sequence shown here is derived from an EMBL/GenBank/DDBJ whole genome shotgun (WGS) entry which is preliminary data.</text>
</comment>
<gene>
    <name evidence="1" type="ORF">CCHLO57077_00016442</name>
</gene>
<organism evidence="1 2">
    <name type="scientific">Clonostachys chloroleuca</name>
    <dbReference type="NCBI Taxonomy" id="1926264"/>
    <lineage>
        <taxon>Eukaryota</taxon>
        <taxon>Fungi</taxon>
        <taxon>Dikarya</taxon>
        <taxon>Ascomycota</taxon>
        <taxon>Pezizomycotina</taxon>
        <taxon>Sordariomycetes</taxon>
        <taxon>Hypocreomycetidae</taxon>
        <taxon>Hypocreales</taxon>
        <taxon>Bionectriaceae</taxon>
        <taxon>Clonostachys</taxon>
    </lineage>
</organism>
<dbReference type="Proteomes" id="UP001160390">
    <property type="component" value="Unassembled WGS sequence"/>
</dbReference>
<evidence type="ECO:0000313" key="1">
    <source>
        <dbReference type="EMBL" id="CAI6087314.1"/>
    </source>
</evidence>
<accession>A0AA35PYI6</accession>
<keyword evidence="2" id="KW-1185">Reference proteome</keyword>